<evidence type="ECO:0000256" key="8">
    <source>
        <dbReference type="ARBA" id="ARBA00023136"/>
    </source>
</evidence>
<dbReference type="GO" id="GO:0006631">
    <property type="term" value="P:fatty acid metabolic process"/>
    <property type="evidence" value="ECO:0007669"/>
    <property type="project" value="UniProtKB-KW"/>
</dbReference>
<keyword evidence="2 9" id="KW-0812">Transmembrane</keyword>
<feature type="transmembrane region" description="Helical" evidence="9">
    <location>
        <begin position="139"/>
        <end position="163"/>
    </location>
</feature>
<evidence type="ECO:0000259" key="10">
    <source>
        <dbReference type="Pfam" id="PF00487"/>
    </source>
</evidence>
<keyword evidence="8 9" id="KW-0472">Membrane</keyword>
<evidence type="ECO:0000313" key="12">
    <source>
        <dbReference type="EMBL" id="EQD53186.1"/>
    </source>
</evidence>
<feature type="transmembrane region" description="Helical" evidence="9">
    <location>
        <begin position="12"/>
        <end position="36"/>
    </location>
</feature>
<keyword evidence="7" id="KW-0443">Lipid metabolism</keyword>
<reference evidence="12" key="1">
    <citation type="submission" date="2013-08" db="EMBL/GenBank/DDBJ databases">
        <authorList>
            <person name="Mendez C."/>
            <person name="Richter M."/>
            <person name="Ferrer M."/>
            <person name="Sanchez J."/>
        </authorList>
    </citation>
    <scope>NUCLEOTIDE SEQUENCE</scope>
</reference>
<dbReference type="AlphaFoldDB" id="T0ZY94"/>
<feature type="domain" description="Fatty acid desaturase" evidence="10">
    <location>
        <begin position="11"/>
        <end position="218"/>
    </location>
</feature>
<evidence type="ECO:0000256" key="1">
    <source>
        <dbReference type="ARBA" id="ARBA00004141"/>
    </source>
</evidence>
<evidence type="ECO:0000256" key="7">
    <source>
        <dbReference type="ARBA" id="ARBA00023098"/>
    </source>
</evidence>
<evidence type="ECO:0000256" key="9">
    <source>
        <dbReference type="SAM" id="Phobius"/>
    </source>
</evidence>
<keyword evidence="6" id="KW-0408">Iron</keyword>
<keyword evidence="4 9" id="KW-1133">Transmembrane helix</keyword>
<feature type="domain" description="Transposase IS204/IS1001/IS1096/IS1165 DDE" evidence="11">
    <location>
        <begin position="268"/>
        <end position="378"/>
    </location>
</feature>
<dbReference type="PANTHER" id="PTHR11351">
    <property type="entry name" value="ACYL-COA DESATURASE"/>
    <property type="match status" value="1"/>
</dbReference>
<protein>
    <submittedName>
        <fullName evidence="12">Stearoyl-CoA-9-desaturase</fullName>
    </submittedName>
</protein>
<evidence type="ECO:0000259" key="11">
    <source>
        <dbReference type="Pfam" id="PF01610"/>
    </source>
</evidence>
<dbReference type="GO" id="GO:0016717">
    <property type="term" value="F:oxidoreductase activity, acting on paired donors, with oxidation of a pair of donors resulting in the reduction of molecular oxygen to two molecules of water"/>
    <property type="evidence" value="ECO:0007669"/>
    <property type="project" value="InterPro"/>
</dbReference>
<dbReference type="GO" id="GO:0016020">
    <property type="term" value="C:membrane"/>
    <property type="evidence" value="ECO:0007669"/>
    <property type="project" value="UniProtKB-SubCell"/>
</dbReference>
<name>T0ZY94_9ZZZZ</name>
<accession>T0ZY94</accession>
<evidence type="ECO:0000256" key="2">
    <source>
        <dbReference type="ARBA" id="ARBA00022692"/>
    </source>
</evidence>
<reference evidence="12" key="2">
    <citation type="journal article" date="2014" name="ISME J.">
        <title>Microbial stratification in low pH oxic and suboxic macroscopic growths along an acid mine drainage.</title>
        <authorList>
            <person name="Mendez-Garcia C."/>
            <person name="Mesa V."/>
            <person name="Sprenger R.R."/>
            <person name="Richter M."/>
            <person name="Diez M.S."/>
            <person name="Solano J."/>
            <person name="Bargiela R."/>
            <person name="Golyshina O.V."/>
            <person name="Manteca A."/>
            <person name="Ramos J.L."/>
            <person name="Gallego J.R."/>
            <person name="Llorente I."/>
            <person name="Martins Dos Santos V.A."/>
            <person name="Jensen O.N."/>
            <person name="Pelaez A.I."/>
            <person name="Sanchez J."/>
            <person name="Ferrer M."/>
        </authorList>
    </citation>
    <scope>NUCLEOTIDE SEQUENCE</scope>
</reference>
<organism evidence="12">
    <name type="scientific">mine drainage metagenome</name>
    <dbReference type="NCBI Taxonomy" id="410659"/>
    <lineage>
        <taxon>unclassified sequences</taxon>
        <taxon>metagenomes</taxon>
        <taxon>ecological metagenomes</taxon>
    </lineage>
</organism>
<proteinExistence type="predicted"/>
<evidence type="ECO:0000256" key="5">
    <source>
        <dbReference type="ARBA" id="ARBA00023002"/>
    </source>
</evidence>
<comment type="subcellular location">
    <subcellularLocation>
        <location evidence="1">Membrane</location>
        <topology evidence="1">Multi-pass membrane protein</topology>
    </subcellularLocation>
</comment>
<keyword evidence="5" id="KW-0560">Oxidoreductase</keyword>
<dbReference type="PANTHER" id="PTHR11351:SF33">
    <property type="entry name" value="DELTA-9 FATTY ACID DESATURASE, DESA"/>
    <property type="match status" value="1"/>
</dbReference>
<evidence type="ECO:0000256" key="4">
    <source>
        <dbReference type="ARBA" id="ARBA00022989"/>
    </source>
</evidence>
<dbReference type="Pfam" id="PF00487">
    <property type="entry name" value="FA_desaturase"/>
    <property type="match status" value="1"/>
</dbReference>
<dbReference type="InterPro" id="IPR015876">
    <property type="entry name" value="Acyl-CoA_DS"/>
</dbReference>
<evidence type="ECO:0000256" key="6">
    <source>
        <dbReference type="ARBA" id="ARBA00023004"/>
    </source>
</evidence>
<dbReference type="InterPro" id="IPR002560">
    <property type="entry name" value="Transposase_DDE"/>
</dbReference>
<comment type="caution">
    <text evidence="12">The sequence shown here is derived from an EMBL/GenBank/DDBJ whole genome shotgun (WGS) entry which is preliminary data.</text>
</comment>
<dbReference type="CDD" id="cd03505">
    <property type="entry name" value="Delta9-FADS-like"/>
    <property type="match status" value="1"/>
</dbReference>
<dbReference type="Pfam" id="PF01610">
    <property type="entry name" value="DDE_Tnp_ISL3"/>
    <property type="match status" value="1"/>
</dbReference>
<keyword evidence="3" id="KW-0276">Fatty acid metabolism</keyword>
<dbReference type="EMBL" id="AUZY01006801">
    <property type="protein sequence ID" value="EQD53186.1"/>
    <property type="molecule type" value="Genomic_DNA"/>
</dbReference>
<dbReference type="InterPro" id="IPR005804">
    <property type="entry name" value="FA_desaturase_dom"/>
</dbReference>
<evidence type="ECO:0000256" key="3">
    <source>
        <dbReference type="ARBA" id="ARBA00022832"/>
    </source>
</evidence>
<sequence length="395" mass="45197">MNAILTTGLLHWPIWTLGIVWLVTLHMTVVAVSLYLHRDQTHRAVTLHPLVRHFFRFWIWLTTATSTREWVSVHRRHHTQVDVEGDPHSPRVFGLKAVLFEGVNLYRKAASNPDTLRTFGHGTPSDWVERVVYDGRGNLVGILLLMVLETVLFGPLGLTLWAFQMMGIPVLAAGIVNGLGHAMGYRNFDTPDVSRNILPWGILCGGEELHNNHHAFPGSARFSQKRGEFDIGWMYLFILKHVGLARIERVATRVPVENPGQTLVGHKVHLLSIYLREVMRPTWRMVRSNGFRPTRRDRHLFWLAPKLLDGSDADRADLDHLLESEPVLRTVYEFRERLHRIWENGAQAADRLEGLREWLRQARASGVHPLEYFSEKLHQLIDNPALLAESLPTGS</sequence>
<gene>
    <name evidence="12" type="ORF">B1B_10383</name>
</gene>